<sequence>MTELSLAFALQTPADLHAIQKLEERAFGPGRFAKTAYRLREGIAPDLSLSTIARIGGMLVGACTLTRIAVGGAPALLLGPLTVEEPFRARGVGEALAQRSLDAAKAAGHGLVLLVGDPPFYERMGFVRAAWGQFMFPGPVDPGRILFYELQPGAGEACRGPVTSG</sequence>
<dbReference type="AlphaFoldDB" id="A0A6N8DQU0"/>
<dbReference type="InterPro" id="IPR000182">
    <property type="entry name" value="GNAT_dom"/>
</dbReference>
<comment type="caution">
    <text evidence="2">The sequence shown here is derived from an EMBL/GenBank/DDBJ whole genome shotgun (WGS) entry which is preliminary data.</text>
</comment>
<accession>A0A6N8DQU0</accession>
<proteinExistence type="predicted"/>
<dbReference type="Proteomes" id="UP000439113">
    <property type="component" value="Unassembled WGS sequence"/>
</dbReference>
<dbReference type="SUPFAM" id="SSF55729">
    <property type="entry name" value="Acyl-CoA N-acyltransferases (Nat)"/>
    <property type="match status" value="1"/>
</dbReference>
<dbReference type="OrthoDB" id="9815099at2"/>
<feature type="domain" description="N-acetyltransferase" evidence="1">
    <location>
        <begin position="6"/>
        <end position="151"/>
    </location>
</feature>
<dbReference type="Pfam" id="PF13508">
    <property type="entry name" value="Acetyltransf_7"/>
    <property type="match status" value="1"/>
</dbReference>
<evidence type="ECO:0000313" key="2">
    <source>
        <dbReference type="EMBL" id="MTV32777.1"/>
    </source>
</evidence>
<gene>
    <name evidence="2" type="ORF">GJ654_17480</name>
</gene>
<dbReference type="PROSITE" id="PS51186">
    <property type="entry name" value="GNAT"/>
    <property type="match status" value="1"/>
</dbReference>
<reference evidence="2 3" key="1">
    <citation type="submission" date="2019-11" db="EMBL/GenBank/DDBJ databases">
        <title>Whole-genome sequence of a Rhodoblastus acidophilus DSM 142.</title>
        <authorList>
            <person name="Kyndt J.A."/>
            <person name="Meyer T.E."/>
        </authorList>
    </citation>
    <scope>NUCLEOTIDE SEQUENCE [LARGE SCALE GENOMIC DNA]</scope>
    <source>
        <strain evidence="2 3">DSM 142</strain>
    </source>
</reference>
<evidence type="ECO:0000259" key="1">
    <source>
        <dbReference type="PROSITE" id="PS51186"/>
    </source>
</evidence>
<dbReference type="RefSeq" id="WP_155447461.1">
    <property type="nucleotide sequence ID" value="NZ_JAOQNR010000019.1"/>
</dbReference>
<dbReference type="InterPro" id="IPR016181">
    <property type="entry name" value="Acyl_CoA_acyltransferase"/>
</dbReference>
<name>A0A6N8DQU0_RHOAC</name>
<protein>
    <submittedName>
        <fullName evidence="2">GNAT family N-acetyltransferase</fullName>
    </submittedName>
</protein>
<dbReference type="EMBL" id="WNKS01000021">
    <property type="protein sequence ID" value="MTV32777.1"/>
    <property type="molecule type" value="Genomic_DNA"/>
</dbReference>
<dbReference type="GO" id="GO:0016747">
    <property type="term" value="F:acyltransferase activity, transferring groups other than amino-acyl groups"/>
    <property type="evidence" value="ECO:0007669"/>
    <property type="project" value="InterPro"/>
</dbReference>
<organism evidence="2 3">
    <name type="scientific">Rhodoblastus acidophilus</name>
    <name type="common">Rhodopseudomonas acidophila</name>
    <dbReference type="NCBI Taxonomy" id="1074"/>
    <lineage>
        <taxon>Bacteria</taxon>
        <taxon>Pseudomonadati</taxon>
        <taxon>Pseudomonadota</taxon>
        <taxon>Alphaproteobacteria</taxon>
        <taxon>Hyphomicrobiales</taxon>
        <taxon>Rhodoblastaceae</taxon>
        <taxon>Rhodoblastus</taxon>
    </lineage>
</organism>
<keyword evidence="2" id="KW-0808">Transferase</keyword>
<evidence type="ECO:0000313" key="3">
    <source>
        <dbReference type="Proteomes" id="UP000439113"/>
    </source>
</evidence>
<dbReference type="Gene3D" id="3.40.630.30">
    <property type="match status" value="1"/>
</dbReference>